<dbReference type="InterPro" id="IPR006879">
    <property type="entry name" value="YdjC-like"/>
</dbReference>
<organism evidence="6 7">
    <name type="scientific">Paenibacillus hemerocallicola</name>
    <dbReference type="NCBI Taxonomy" id="1172614"/>
    <lineage>
        <taxon>Bacteria</taxon>
        <taxon>Bacillati</taxon>
        <taxon>Bacillota</taxon>
        <taxon>Bacilli</taxon>
        <taxon>Bacillales</taxon>
        <taxon>Paenibacillaceae</taxon>
        <taxon>Paenibacillus</taxon>
    </lineage>
</organism>
<dbReference type="SUPFAM" id="SSF88713">
    <property type="entry name" value="Glycoside hydrolase/deacetylase"/>
    <property type="match status" value="1"/>
</dbReference>
<dbReference type="GO" id="GO:0005975">
    <property type="term" value="P:carbohydrate metabolic process"/>
    <property type="evidence" value="ECO:0007669"/>
    <property type="project" value="InterPro"/>
</dbReference>
<dbReference type="Gene3D" id="3.20.20.370">
    <property type="entry name" value="Glycoside hydrolase/deacetylase"/>
    <property type="match status" value="1"/>
</dbReference>
<evidence type="ECO:0000256" key="5">
    <source>
        <dbReference type="ARBA" id="ARBA00023277"/>
    </source>
</evidence>
<dbReference type="GO" id="GO:0046872">
    <property type="term" value="F:metal ion binding"/>
    <property type="evidence" value="ECO:0007669"/>
    <property type="project" value="UniProtKB-KW"/>
</dbReference>
<dbReference type="PANTHER" id="PTHR31609">
    <property type="entry name" value="YDJC DEACETYLASE FAMILY MEMBER"/>
    <property type="match status" value="1"/>
</dbReference>
<dbReference type="Proteomes" id="UP000307943">
    <property type="component" value="Unassembled WGS sequence"/>
</dbReference>
<evidence type="ECO:0000313" key="7">
    <source>
        <dbReference type="Proteomes" id="UP000307943"/>
    </source>
</evidence>
<keyword evidence="2" id="KW-0479">Metal-binding</keyword>
<name>A0A5C4T2C4_9BACL</name>
<evidence type="ECO:0000256" key="3">
    <source>
        <dbReference type="ARBA" id="ARBA00022801"/>
    </source>
</evidence>
<dbReference type="Pfam" id="PF04794">
    <property type="entry name" value="YdjC"/>
    <property type="match status" value="1"/>
</dbReference>
<keyword evidence="4" id="KW-0460">Magnesium</keyword>
<comment type="caution">
    <text evidence="6">The sequence shown here is derived from an EMBL/GenBank/DDBJ whole genome shotgun (WGS) entry which is preliminary data.</text>
</comment>
<sequence length="311" mass="35404">MDKYLIMNCDDFGQSRAANKAIMHLLEEGKVSSATIMPPAPAFEEAAEWCRSRPHVNIGLHLTLTSEFSGLRWKSLTGLSSLHDESGYMHRTVIDFEQYALSRDVRTEIRAQFQAAKRAGLNVVHADNHMGSLYGLATGRSHLPYVLLQCSKRGMPFRLFRSVDPNDKFLASIPDADKALVQVVALADALRVGIPDYLLSHPYHAQEGETYDSFKQSLIAKMYELPKGVSETYIHPAVEDEALGKLIPSWRKRVWEYKLMLDPDFEYALRDAKVKLTDYRYVRDHLKRPRVRSMGKFVKVMLTKRQASNKG</sequence>
<dbReference type="PANTHER" id="PTHR31609:SF1">
    <property type="entry name" value="CARBOHYDRATE DEACETYLASE"/>
    <property type="match status" value="1"/>
</dbReference>
<reference evidence="6 7" key="1">
    <citation type="submission" date="2019-05" db="EMBL/GenBank/DDBJ databases">
        <title>We sequenced the genome of Paenibacillus hemerocallicola KCTC 33185 for further insight into its adaptation and study the phylogeny of Paenibacillus.</title>
        <authorList>
            <person name="Narsing Rao M.P."/>
        </authorList>
    </citation>
    <scope>NUCLEOTIDE SEQUENCE [LARGE SCALE GENOMIC DNA]</scope>
    <source>
        <strain evidence="6 7">KCTC 33185</strain>
    </source>
</reference>
<keyword evidence="3" id="KW-0378">Hydrolase</keyword>
<evidence type="ECO:0000256" key="1">
    <source>
        <dbReference type="ARBA" id="ARBA00001946"/>
    </source>
</evidence>
<dbReference type="GO" id="GO:0016787">
    <property type="term" value="F:hydrolase activity"/>
    <property type="evidence" value="ECO:0007669"/>
    <property type="project" value="UniProtKB-KW"/>
</dbReference>
<protein>
    <submittedName>
        <fullName evidence="6">ChbG/HpnK family deacetylase</fullName>
    </submittedName>
</protein>
<dbReference type="RefSeq" id="WP_139605349.1">
    <property type="nucleotide sequence ID" value="NZ_VDCQ01000047.1"/>
</dbReference>
<evidence type="ECO:0000256" key="2">
    <source>
        <dbReference type="ARBA" id="ARBA00022723"/>
    </source>
</evidence>
<dbReference type="GO" id="GO:0019213">
    <property type="term" value="F:deacetylase activity"/>
    <property type="evidence" value="ECO:0007669"/>
    <property type="project" value="TreeGrafter"/>
</dbReference>
<proteinExistence type="predicted"/>
<dbReference type="InterPro" id="IPR011330">
    <property type="entry name" value="Glyco_hydro/deAcase_b/a-brl"/>
</dbReference>
<dbReference type="CDD" id="cd10802">
    <property type="entry name" value="YdjC_TTHB029_like"/>
    <property type="match status" value="1"/>
</dbReference>
<evidence type="ECO:0000256" key="4">
    <source>
        <dbReference type="ARBA" id="ARBA00022842"/>
    </source>
</evidence>
<keyword evidence="7" id="KW-1185">Reference proteome</keyword>
<evidence type="ECO:0000313" key="6">
    <source>
        <dbReference type="EMBL" id="TNJ63163.1"/>
    </source>
</evidence>
<comment type="cofactor">
    <cofactor evidence="1">
        <name>Mg(2+)</name>
        <dbReference type="ChEBI" id="CHEBI:18420"/>
    </cofactor>
</comment>
<dbReference type="AlphaFoldDB" id="A0A5C4T2C4"/>
<gene>
    <name evidence="6" type="ORF">FE784_26895</name>
</gene>
<dbReference type="OrthoDB" id="9774177at2"/>
<accession>A0A5C4T2C4</accession>
<keyword evidence="5" id="KW-0119">Carbohydrate metabolism</keyword>
<dbReference type="EMBL" id="VDCQ01000047">
    <property type="protein sequence ID" value="TNJ63163.1"/>
    <property type="molecule type" value="Genomic_DNA"/>
</dbReference>